<dbReference type="AlphaFoldDB" id="A0A8H6J9U0"/>
<protein>
    <recommendedName>
        <fullName evidence="3">F-box domain-containing protein</fullName>
    </recommendedName>
</protein>
<accession>A0A8H6J9U0</accession>
<dbReference type="EMBL" id="WIGO01000544">
    <property type="protein sequence ID" value="KAF6809219.1"/>
    <property type="molecule type" value="Genomic_DNA"/>
</dbReference>
<reference evidence="1" key="1">
    <citation type="journal article" date="2020" name="Phytopathology">
        <title>Genome Sequence Resources of Colletotrichum truncatum, C. plurivorum, C. musicola, and C. sojae: Four Species Pathogenic to Soybean (Glycine max).</title>
        <authorList>
            <person name="Rogerio F."/>
            <person name="Boufleur T.R."/>
            <person name="Ciampi-Guillardi M."/>
            <person name="Sukno S.A."/>
            <person name="Thon M.R."/>
            <person name="Massola Junior N.S."/>
            <person name="Baroncelli R."/>
        </authorList>
    </citation>
    <scope>NUCLEOTIDE SEQUENCE</scope>
    <source>
        <strain evidence="1">LFN00145</strain>
    </source>
</reference>
<comment type="caution">
    <text evidence="1">The sequence shown here is derived from an EMBL/GenBank/DDBJ whole genome shotgun (WGS) entry which is preliminary data.</text>
</comment>
<sequence>MTHLIKALNTMRRVCVLRIDLPGDRHTDHLPIYQDHPGLARLMLTEPRLPKWQHLQVAMVSWGPDPVPGPVLLALSRCPALRAVGLLPSTLSDHWSSAADLSAEEPGGTLRRLSTGVDDPQLLPLLANMGKLVELGIAVDWVSPSLEQFTPLAGMTRLERLSLTCPWMGIGQQAPFAAPGSRPPRMKRPSYPNDRLWDLVSRLCNLANLAFDMRWSLESPQTALAEITALHPQLTRLDLTVLGHLPPPSTSHPGGAYTGPGRPVVPKELKVTSIPPAAIDGICRIFPELLTIVIDEDDHRYRIPGRPARQQRA</sequence>
<gene>
    <name evidence="1" type="ORF">CPLU01_15540</name>
</gene>
<evidence type="ECO:0000313" key="1">
    <source>
        <dbReference type="EMBL" id="KAF6809219.1"/>
    </source>
</evidence>
<dbReference type="Proteomes" id="UP000654918">
    <property type="component" value="Unassembled WGS sequence"/>
</dbReference>
<evidence type="ECO:0000313" key="2">
    <source>
        <dbReference type="Proteomes" id="UP000654918"/>
    </source>
</evidence>
<organism evidence="1 2">
    <name type="scientific">Colletotrichum plurivorum</name>
    <dbReference type="NCBI Taxonomy" id="2175906"/>
    <lineage>
        <taxon>Eukaryota</taxon>
        <taxon>Fungi</taxon>
        <taxon>Dikarya</taxon>
        <taxon>Ascomycota</taxon>
        <taxon>Pezizomycotina</taxon>
        <taxon>Sordariomycetes</taxon>
        <taxon>Hypocreomycetidae</taxon>
        <taxon>Glomerellales</taxon>
        <taxon>Glomerellaceae</taxon>
        <taxon>Colletotrichum</taxon>
        <taxon>Colletotrichum orchidearum species complex</taxon>
    </lineage>
</organism>
<proteinExistence type="predicted"/>
<evidence type="ECO:0008006" key="3">
    <source>
        <dbReference type="Google" id="ProtNLM"/>
    </source>
</evidence>
<name>A0A8H6J9U0_9PEZI</name>
<keyword evidence="2" id="KW-1185">Reference proteome</keyword>